<gene>
    <name evidence="1" type="ORF">PAECIP111891_06386</name>
</gene>
<sequence>MEMLNISPKSQRWKKVVNTSANYRCKTPPGKLRGEDEGDCFYYH</sequence>
<proteinExistence type="predicted"/>
<reference evidence="1" key="1">
    <citation type="submission" date="2022-01" db="EMBL/GenBank/DDBJ databases">
        <authorList>
            <person name="Criscuolo A."/>
        </authorList>
    </citation>
    <scope>NUCLEOTIDE SEQUENCE</scope>
    <source>
        <strain evidence="1">CIP111891</strain>
    </source>
</reference>
<accession>A0ABM9CXV6</accession>
<evidence type="ECO:0000313" key="2">
    <source>
        <dbReference type="Proteomes" id="UP000838821"/>
    </source>
</evidence>
<dbReference type="EMBL" id="CAKMMW010000032">
    <property type="protein sequence ID" value="CAH1229033.1"/>
    <property type="molecule type" value="Genomic_DNA"/>
</dbReference>
<dbReference type="Proteomes" id="UP000838821">
    <property type="component" value="Unassembled WGS sequence"/>
</dbReference>
<name>A0ABM9CXV6_9BACL</name>
<protein>
    <submittedName>
        <fullName evidence="1">Uncharacterized protein</fullName>
    </submittedName>
</protein>
<keyword evidence="2" id="KW-1185">Reference proteome</keyword>
<organism evidence="1 2">
    <name type="scientific">Paenibacillus allorhizoplanae</name>
    <dbReference type="NCBI Taxonomy" id="2905648"/>
    <lineage>
        <taxon>Bacteria</taxon>
        <taxon>Bacillati</taxon>
        <taxon>Bacillota</taxon>
        <taxon>Bacilli</taxon>
        <taxon>Bacillales</taxon>
        <taxon>Paenibacillaceae</taxon>
        <taxon>Paenibacillus</taxon>
    </lineage>
</organism>
<evidence type="ECO:0000313" key="1">
    <source>
        <dbReference type="EMBL" id="CAH1229033.1"/>
    </source>
</evidence>
<comment type="caution">
    <text evidence="1">The sequence shown here is derived from an EMBL/GenBank/DDBJ whole genome shotgun (WGS) entry which is preliminary data.</text>
</comment>